<dbReference type="PANTHER" id="PTHR46558">
    <property type="entry name" value="TRACRIPTIONAL REGULATORY PROTEIN-RELATED-RELATED"/>
    <property type="match status" value="1"/>
</dbReference>
<dbReference type="SUPFAM" id="SSF47413">
    <property type="entry name" value="lambda repressor-like DNA-binding domains"/>
    <property type="match status" value="1"/>
</dbReference>
<dbReference type="CDD" id="cd00093">
    <property type="entry name" value="HTH_XRE"/>
    <property type="match status" value="1"/>
</dbReference>
<dbReference type="Proteomes" id="UP000070646">
    <property type="component" value="Unassembled WGS sequence"/>
</dbReference>
<dbReference type="GO" id="GO:0003677">
    <property type="term" value="F:DNA binding"/>
    <property type="evidence" value="ECO:0007669"/>
    <property type="project" value="UniProtKB-KW"/>
</dbReference>
<dbReference type="Gene3D" id="1.10.260.40">
    <property type="entry name" value="lambda repressor-like DNA-binding domains"/>
    <property type="match status" value="1"/>
</dbReference>
<protein>
    <submittedName>
        <fullName evidence="3">DNA-binding helix-turn-helix protein</fullName>
    </submittedName>
</protein>
<evidence type="ECO:0000313" key="3">
    <source>
        <dbReference type="EMBL" id="KXA05035.1"/>
    </source>
</evidence>
<organism evidence="3 4">
    <name type="scientific">Clostridium perfringens</name>
    <dbReference type="NCBI Taxonomy" id="1502"/>
    <lineage>
        <taxon>Bacteria</taxon>
        <taxon>Bacillati</taxon>
        <taxon>Bacillota</taxon>
        <taxon>Clostridia</taxon>
        <taxon>Eubacteriales</taxon>
        <taxon>Clostridiaceae</taxon>
        <taxon>Clostridium</taxon>
    </lineage>
</organism>
<dbReference type="PANTHER" id="PTHR46558:SF4">
    <property type="entry name" value="DNA-BIDING PHAGE PROTEIN"/>
    <property type="match status" value="1"/>
</dbReference>
<reference evidence="3 4" key="1">
    <citation type="submission" date="2016-01" db="EMBL/GenBank/DDBJ databases">
        <authorList>
            <person name="Oliw E.H."/>
        </authorList>
    </citation>
    <scope>NUCLEOTIDE SEQUENCE [LARGE SCALE GENOMIC DNA]</scope>
    <source>
        <strain evidence="3 4">MJR7757A</strain>
    </source>
</reference>
<dbReference type="PATRIC" id="fig|1502.174.peg.3129"/>
<proteinExistence type="predicted"/>
<comment type="caution">
    <text evidence="3">The sequence shown here is derived from an EMBL/GenBank/DDBJ whole genome shotgun (WGS) entry which is preliminary data.</text>
</comment>
<dbReference type="Pfam" id="PF01381">
    <property type="entry name" value="HTH_3"/>
    <property type="match status" value="1"/>
</dbReference>
<sequence>MLSNNLKKIRNEKNMGIRELARISGVSHIIIINIESGKSRNPTITSIMKLAKSLDITIDKLVYGEE</sequence>
<dbReference type="AlphaFoldDB" id="A0A133MLV9"/>
<dbReference type="InterPro" id="IPR010982">
    <property type="entry name" value="Lambda_DNA-bd_dom_sf"/>
</dbReference>
<accession>A0A133MLV9</accession>
<dbReference type="EMBL" id="LRPU01000208">
    <property type="protein sequence ID" value="KXA05035.1"/>
    <property type="molecule type" value="Genomic_DNA"/>
</dbReference>
<dbReference type="InterPro" id="IPR001387">
    <property type="entry name" value="Cro/C1-type_HTH"/>
</dbReference>
<evidence type="ECO:0000259" key="2">
    <source>
        <dbReference type="PROSITE" id="PS50943"/>
    </source>
</evidence>
<evidence type="ECO:0000313" key="4">
    <source>
        <dbReference type="Proteomes" id="UP000070646"/>
    </source>
</evidence>
<evidence type="ECO:0000256" key="1">
    <source>
        <dbReference type="ARBA" id="ARBA00023125"/>
    </source>
</evidence>
<dbReference type="SMART" id="SM00530">
    <property type="entry name" value="HTH_XRE"/>
    <property type="match status" value="1"/>
</dbReference>
<dbReference type="RefSeq" id="WP_060796890.1">
    <property type="nucleotide sequence ID" value="NZ_KQ956330.1"/>
</dbReference>
<name>A0A133MLV9_CLOPF</name>
<keyword evidence="1 3" id="KW-0238">DNA-binding</keyword>
<dbReference type="PROSITE" id="PS50943">
    <property type="entry name" value="HTH_CROC1"/>
    <property type="match status" value="1"/>
</dbReference>
<feature type="domain" description="HTH cro/C1-type" evidence="2">
    <location>
        <begin position="6"/>
        <end position="61"/>
    </location>
</feature>
<gene>
    <name evidence="3" type="ORF">HMPREF3222_03103</name>
</gene>